<dbReference type="SUPFAM" id="SSF56112">
    <property type="entry name" value="Protein kinase-like (PK-like)"/>
    <property type="match status" value="1"/>
</dbReference>
<reference evidence="2" key="1">
    <citation type="submission" date="2020-02" db="EMBL/GenBank/DDBJ databases">
        <authorList>
            <person name="Meier V. D."/>
        </authorList>
    </citation>
    <scope>NUCLEOTIDE SEQUENCE</scope>
    <source>
        <strain evidence="2">AVDCRST_MAG72</strain>
    </source>
</reference>
<dbReference type="InterPro" id="IPR002575">
    <property type="entry name" value="Aminoglycoside_PTrfase"/>
</dbReference>
<dbReference type="InterPro" id="IPR011009">
    <property type="entry name" value="Kinase-like_dom_sf"/>
</dbReference>
<accession>A0A6J4MGB9</accession>
<evidence type="ECO:0000259" key="1">
    <source>
        <dbReference type="Pfam" id="PF01636"/>
    </source>
</evidence>
<dbReference type="EMBL" id="CADCUJ010000088">
    <property type="protein sequence ID" value="CAA9358844.1"/>
    <property type="molecule type" value="Genomic_DNA"/>
</dbReference>
<dbReference type="AlphaFoldDB" id="A0A6J4MGB9"/>
<feature type="domain" description="Aminoglycoside phosphotransferase" evidence="1">
    <location>
        <begin position="53"/>
        <end position="247"/>
    </location>
</feature>
<protein>
    <recommendedName>
        <fullName evidence="1">Aminoglycoside phosphotransferase domain-containing protein</fullName>
    </recommendedName>
</protein>
<proteinExistence type="predicted"/>
<name>A0A6J4MGB9_9ACTN</name>
<organism evidence="2">
    <name type="scientific">uncultured Nocardioidaceae bacterium</name>
    <dbReference type="NCBI Taxonomy" id="253824"/>
    <lineage>
        <taxon>Bacteria</taxon>
        <taxon>Bacillati</taxon>
        <taxon>Actinomycetota</taxon>
        <taxon>Actinomycetes</taxon>
        <taxon>Propionibacteriales</taxon>
        <taxon>Nocardioidaceae</taxon>
        <taxon>environmental samples</taxon>
    </lineage>
</organism>
<dbReference type="Pfam" id="PF01636">
    <property type="entry name" value="APH"/>
    <property type="match status" value="1"/>
</dbReference>
<gene>
    <name evidence="2" type="ORF">AVDCRST_MAG72-2035</name>
</gene>
<sequence length="311" mass="34298">MEPVPHGHTARRLQWAHLPPPLRRTIEARLGSPVVEARSQDSGFTPGFASRLTGRDGSELFVKAANKLAQRPFADAYAEEARKLRLLPPDLPVPRLLWSLDEDAWTVLGFECVDGDPPRRPWVRAELDACLDTLAVVAERLDPAPAGLGLRPITEELPGLRTGWDQVRTSAPDWPHLDEASELARSFVDFTGNDAFVHSDARDDNFLITGSGGALLCDWNWPTRGPVWLDAVDLLASAYGDGLDAQEILATHPLTKDADPDHVDAWLAALCGFMMENRAKPAPSSSPYLRVHAGWWAEATWAWLAARRGWA</sequence>
<evidence type="ECO:0000313" key="2">
    <source>
        <dbReference type="EMBL" id="CAA9358844.1"/>
    </source>
</evidence>